<feature type="region of interest" description="Disordered" evidence="1">
    <location>
        <begin position="1"/>
        <end position="20"/>
    </location>
</feature>
<reference evidence="2 3" key="1">
    <citation type="submission" date="2021-09" db="EMBL/GenBank/DDBJ databases">
        <title>Whole genome sequence of Nocardioides sp. GBK3QG-3.</title>
        <authorList>
            <person name="Tuo L."/>
        </authorList>
    </citation>
    <scope>NUCLEOTIDE SEQUENCE [LARGE SCALE GENOMIC DNA]</scope>
    <source>
        <strain evidence="2 3">GBK3QG-3</strain>
    </source>
</reference>
<evidence type="ECO:0000313" key="3">
    <source>
        <dbReference type="Proteomes" id="UP000780875"/>
    </source>
</evidence>
<name>A0ABS7UJQ1_9ACTN</name>
<dbReference type="Proteomes" id="UP000780875">
    <property type="component" value="Unassembled WGS sequence"/>
</dbReference>
<evidence type="ECO:0000313" key="2">
    <source>
        <dbReference type="EMBL" id="MBZ5741250.1"/>
    </source>
</evidence>
<dbReference type="RefSeq" id="WP_224125548.1">
    <property type="nucleotide sequence ID" value="NZ_JAIQZJ010000027.1"/>
</dbReference>
<protein>
    <submittedName>
        <fullName evidence="2">Uncharacterized protein</fullName>
    </submittedName>
</protein>
<feature type="compositionally biased region" description="Polar residues" evidence="1">
    <location>
        <begin position="1"/>
        <end position="10"/>
    </location>
</feature>
<proteinExistence type="predicted"/>
<sequence>MTTDEQQQFESEADARTARASVRARHLAELMERRPDLFGVHPAADLVADSVRWTA</sequence>
<evidence type="ECO:0000256" key="1">
    <source>
        <dbReference type="SAM" id="MobiDB-lite"/>
    </source>
</evidence>
<comment type="caution">
    <text evidence="2">The sequence shown here is derived from an EMBL/GenBank/DDBJ whole genome shotgun (WGS) entry which is preliminary data.</text>
</comment>
<gene>
    <name evidence="2" type="ORF">K8U61_24030</name>
</gene>
<dbReference type="EMBL" id="JAIQZJ010000027">
    <property type="protein sequence ID" value="MBZ5741250.1"/>
    <property type="molecule type" value="Genomic_DNA"/>
</dbReference>
<accession>A0ABS7UJQ1</accession>
<organism evidence="2 3">
    <name type="scientific">Nocardioides mangrovi</name>
    <dbReference type="NCBI Taxonomy" id="2874580"/>
    <lineage>
        <taxon>Bacteria</taxon>
        <taxon>Bacillati</taxon>
        <taxon>Actinomycetota</taxon>
        <taxon>Actinomycetes</taxon>
        <taxon>Propionibacteriales</taxon>
        <taxon>Nocardioidaceae</taxon>
        <taxon>Nocardioides</taxon>
    </lineage>
</organism>
<keyword evidence="3" id="KW-1185">Reference proteome</keyword>